<gene>
    <name evidence="2" type="ORF">LZ495_38605</name>
</gene>
<dbReference type="RefSeq" id="WP_235057867.1">
    <property type="nucleotide sequence ID" value="NZ_JAKFHA010000043.1"/>
</dbReference>
<keyword evidence="3" id="KW-1185">Reference proteome</keyword>
<feature type="region of interest" description="Disordered" evidence="1">
    <location>
        <begin position="52"/>
        <end position="88"/>
    </location>
</feature>
<protein>
    <recommendedName>
        <fullName evidence="4">SPOR domain-containing protein</fullName>
    </recommendedName>
</protein>
<comment type="caution">
    <text evidence="2">The sequence shown here is derived from an EMBL/GenBank/DDBJ whole genome shotgun (WGS) entry which is preliminary data.</text>
</comment>
<evidence type="ECO:0000313" key="3">
    <source>
        <dbReference type="Proteomes" id="UP001165378"/>
    </source>
</evidence>
<dbReference type="EMBL" id="JAKFHA010000043">
    <property type="protein sequence ID" value="MCF2533099.1"/>
    <property type="molecule type" value="Genomic_DNA"/>
</dbReference>
<proteinExistence type="predicted"/>
<reference evidence="2" key="1">
    <citation type="submission" date="2022-01" db="EMBL/GenBank/DDBJ databases">
        <title>Genome-Based Taxonomic Classification of the Phylum Actinobacteria.</title>
        <authorList>
            <person name="Gao Y."/>
        </authorList>
    </citation>
    <scope>NUCLEOTIDE SEQUENCE</scope>
    <source>
        <strain evidence="2">KLBMP 8922</strain>
    </source>
</reference>
<organism evidence="2 3">
    <name type="scientific">Yinghuangia soli</name>
    <dbReference type="NCBI Taxonomy" id="2908204"/>
    <lineage>
        <taxon>Bacteria</taxon>
        <taxon>Bacillati</taxon>
        <taxon>Actinomycetota</taxon>
        <taxon>Actinomycetes</taxon>
        <taxon>Kitasatosporales</taxon>
        <taxon>Streptomycetaceae</taxon>
        <taxon>Yinghuangia</taxon>
    </lineage>
</organism>
<accession>A0AA41U8P2</accession>
<evidence type="ECO:0000256" key="1">
    <source>
        <dbReference type="SAM" id="MobiDB-lite"/>
    </source>
</evidence>
<evidence type="ECO:0000313" key="2">
    <source>
        <dbReference type="EMBL" id="MCF2533099.1"/>
    </source>
</evidence>
<name>A0AA41U8P2_9ACTN</name>
<sequence length="88" mass="10053">MFRLWRRPKGREGEWFYCVRHNKVEEGPECRALDRLGPYESRTEAEHALEIARERNQTWENDPDWNDRSGGGAGAGGQADPDGGTPPR</sequence>
<feature type="compositionally biased region" description="Low complexity" evidence="1">
    <location>
        <begin position="78"/>
        <end position="88"/>
    </location>
</feature>
<evidence type="ECO:0008006" key="4">
    <source>
        <dbReference type="Google" id="ProtNLM"/>
    </source>
</evidence>
<dbReference type="AlphaFoldDB" id="A0AA41U8P2"/>
<dbReference type="Proteomes" id="UP001165378">
    <property type="component" value="Unassembled WGS sequence"/>
</dbReference>